<dbReference type="InterPro" id="IPR052734">
    <property type="entry name" value="Nod_factor_acetyltransferase"/>
</dbReference>
<feature type="transmembrane region" description="Helical" evidence="1">
    <location>
        <begin position="192"/>
        <end position="211"/>
    </location>
</feature>
<evidence type="ECO:0000313" key="3">
    <source>
        <dbReference type="EMBL" id="RGV81418.1"/>
    </source>
</evidence>
<feature type="transmembrane region" description="Helical" evidence="1">
    <location>
        <begin position="223"/>
        <end position="247"/>
    </location>
</feature>
<dbReference type="PANTHER" id="PTHR37312">
    <property type="entry name" value="MEMBRANE-BOUND ACYLTRANSFERASE YKRP-RELATED"/>
    <property type="match status" value="1"/>
</dbReference>
<feature type="transmembrane region" description="Helical" evidence="1">
    <location>
        <begin position="267"/>
        <end position="285"/>
    </location>
</feature>
<dbReference type="PANTHER" id="PTHR37312:SF1">
    <property type="entry name" value="MEMBRANE-BOUND ACYLTRANSFERASE YKRP-RELATED"/>
    <property type="match status" value="1"/>
</dbReference>
<evidence type="ECO:0000313" key="4">
    <source>
        <dbReference type="Proteomes" id="UP000283678"/>
    </source>
</evidence>
<keyword evidence="1" id="KW-0472">Membrane</keyword>
<gene>
    <name evidence="3" type="ORF">DWW04_01640</name>
</gene>
<name>A0A412ZKH8_9BACT</name>
<organism evidence="3 4">
    <name type="scientific">Phocaeicola dorei</name>
    <dbReference type="NCBI Taxonomy" id="357276"/>
    <lineage>
        <taxon>Bacteria</taxon>
        <taxon>Pseudomonadati</taxon>
        <taxon>Bacteroidota</taxon>
        <taxon>Bacteroidia</taxon>
        <taxon>Bacteroidales</taxon>
        <taxon>Bacteroidaceae</taxon>
        <taxon>Phocaeicola</taxon>
    </lineage>
</organism>
<dbReference type="InterPro" id="IPR002656">
    <property type="entry name" value="Acyl_transf_3_dom"/>
</dbReference>
<dbReference type="Proteomes" id="UP000283678">
    <property type="component" value="Unassembled WGS sequence"/>
</dbReference>
<dbReference type="Pfam" id="PF01757">
    <property type="entry name" value="Acyl_transf_3"/>
    <property type="match status" value="1"/>
</dbReference>
<dbReference type="AlphaFoldDB" id="A0A412ZKH8"/>
<comment type="caution">
    <text evidence="3">The sequence shown here is derived from an EMBL/GenBank/DDBJ whole genome shotgun (WGS) entry which is preliminary data.</text>
</comment>
<feature type="transmembrane region" description="Helical" evidence="1">
    <location>
        <begin position="71"/>
        <end position="96"/>
    </location>
</feature>
<keyword evidence="1" id="KW-1133">Transmembrane helix</keyword>
<feature type="transmembrane region" description="Helical" evidence="1">
    <location>
        <begin position="131"/>
        <end position="151"/>
    </location>
</feature>
<reference evidence="3 4" key="1">
    <citation type="submission" date="2018-08" db="EMBL/GenBank/DDBJ databases">
        <title>A genome reference for cultivated species of the human gut microbiota.</title>
        <authorList>
            <person name="Zou Y."/>
            <person name="Xue W."/>
            <person name="Luo G."/>
        </authorList>
    </citation>
    <scope>NUCLEOTIDE SEQUENCE [LARGE SCALE GENOMIC DNA]</scope>
    <source>
        <strain evidence="3 4">AF14-1AC</strain>
    </source>
</reference>
<evidence type="ECO:0000259" key="2">
    <source>
        <dbReference type="Pfam" id="PF01757"/>
    </source>
</evidence>
<feature type="transmembrane region" description="Helical" evidence="1">
    <location>
        <begin position="305"/>
        <end position="322"/>
    </location>
</feature>
<proteinExistence type="predicted"/>
<evidence type="ECO:0000256" key="1">
    <source>
        <dbReference type="SAM" id="Phobius"/>
    </source>
</evidence>
<feature type="transmembrane region" description="Helical" evidence="1">
    <location>
        <begin position="342"/>
        <end position="366"/>
    </location>
</feature>
<protein>
    <recommendedName>
        <fullName evidence="2">Acyltransferase 3 domain-containing protein</fullName>
    </recommendedName>
</protein>
<feature type="transmembrane region" description="Helical" evidence="1">
    <location>
        <begin position="30"/>
        <end position="51"/>
    </location>
</feature>
<feature type="domain" description="Acyltransferase 3" evidence="2">
    <location>
        <begin position="5"/>
        <end position="360"/>
    </location>
</feature>
<dbReference type="GO" id="GO:0016747">
    <property type="term" value="F:acyltransferase activity, transferring groups other than amino-acyl groups"/>
    <property type="evidence" value="ECO:0007669"/>
    <property type="project" value="InterPro"/>
</dbReference>
<feature type="transmembrane region" description="Helical" evidence="1">
    <location>
        <begin position="163"/>
        <end position="180"/>
    </location>
</feature>
<dbReference type="RefSeq" id="WP_118428941.1">
    <property type="nucleotide sequence ID" value="NZ_QRZL01000001.1"/>
</dbReference>
<dbReference type="EMBL" id="QRZL01000001">
    <property type="protein sequence ID" value="RGV81418.1"/>
    <property type="molecule type" value="Genomic_DNA"/>
</dbReference>
<sequence>MDVKVSYVKAIGILLMVLGHAIANVAGCQFLYDCIYLFHMPLFFFCSGYFFKEAYIERPHEFVKKKIKGLWLPYVKWCLLFIILHDLLLSINFYDIETSTAFGNPYKFKDYAVMIINALLFKYNSDPLLGGFWFIGQLFWSSVIACAFLFILKKMRIGFKSSIMLAILILCIGASVIAIIEKSIPVIGINQRTFFCASMFLLGKLYSLFVLSYKDVEYNALRYSKLIIVGKILISVIVILIVAYTGIAGHDSSLYTTKEWSLIPMKLLVQFIAIIGCFAIADVILKSNHVVQSVLAYIGNHTMPILAIHFSAFKLVTLLMLFMYNMELEKIAEFPTPYYNGAGWICCYVVVATGLSLLLNYFYCIAINKVENLKRIITNNQKK</sequence>
<accession>A0A412ZKH8</accession>
<keyword evidence="1" id="KW-0812">Transmembrane</keyword>
<feature type="transmembrane region" description="Helical" evidence="1">
    <location>
        <begin position="6"/>
        <end position="23"/>
    </location>
</feature>